<evidence type="ECO:0000313" key="3">
    <source>
        <dbReference type="Proteomes" id="UP000199410"/>
    </source>
</evidence>
<name>A0A1H9AYH9_9BACI</name>
<dbReference type="Gene3D" id="1.10.260.40">
    <property type="entry name" value="lambda repressor-like DNA-binding domains"/>
    <property type="match status" value="1"/>
</dbReference>
<sequence>MTGEQLRDLRLALSMSQRKFAELVGVGYSTIARIESGSQTMSLLTRAKIVQKIQLDDGLFIFVDKSQKLNRLIHNLTIS</sequence>
<dbReference type="CDD" id="cd00093">
    <property type="entry name" value="HTH_XRE"/>
    <property type="match status" value="1"/>
</dbReference>
<dbReference type="EMBL" id="FOEL01000002">
    <property type="protein sequence ID" value="SEP81669.1"/>
    <property type="molecule type" value="Genomic_DNA"/>
</dbReference>
<dbReference type="GO" id="GO:0003677">
    <property type="term" value="F:DNA binding"/>
    <property type="evidence" value="ECO:0007669"/>
    <property type="project" value="InterPro"/>
</dbReference>
<gene>
    <name evidence="2" type="ORF">SAMN02787113_00641</name>
</gene>
<dbReference type="RefSeq" id="WP_089984503.1">
    <property type="nucleotide sequence ID" value="NZ_FMVP01000002.1"/>
</dbReference>
<evidence type="ECO:0000259" key="1">
    <source>
        <dbReference type="PROSITE" id="PS50943"/>
    </source>
</evidence>
<dbReference type="Pfam" id="PF01381">
    <property type="entry name" value="HTH_3"/>
    <property type="match status" value="1"/>
</dbReference>
<reference evidence="2 3" key="1">
    <citation type="submission" date="2016-10" db="EMBL/GenBank/DDBJ databases">
        <authorList>
            <person name="Varghese N."/>
            <person name="Submissions S."/>
        </authorList>
    </citation>
    <scope>NUCLEOTIDE SEQUENCE [LARGE SCALE GENOMIC DNA]</scope>
    <source>
        <strain evidence="2 3">TC-13</strain>
    </source>
</reference>
<dbReference type="AlphaFoldDB" id="A0A1H9AYH9"/>
<accession>A0A1H9AYH9</accession>
<dbReference type="InterPro" id="IPR001387">
    <property type="entry name" value="Cro/C1-type_HTH"/>
</dbReference>
<evidence type="ECO:0000313" key="2">
    <source>
        <dbReference type="EMBL" id="SEP81669.1"/>
    </source>
</evidence>
<protein>
    <submittedName>
        <fullName evidence="2">Helix-turn-helix domain-containing protein</fullName>
    </submittedName>
</protein>
<feature type="domain" description="HTH cro/C1-type" evidence="1">
    <location>
        <begin position="6"/>
        <end position="60"/>
    </location>
</feature>
<dbReference type="SMART" id="SM00530">
    <property type="entry name" value="HTH_XRE"/>
    <property type="match status" value="1"/>
</dbReference>
<organism evidence="2 3">
    <name type="scientific">Lysinibacillus fusiformis</name>
    <dbReference type="NCBI Taxonomy" id="28031"/>
    <lineage>
        <taxon>Bacteria</taxon>
        <taxon>Bacillati</taxon>
        <taxon>Bacillota</taxon>
        <taxon>Bacilli</taxon>
        <taxon>Bacillales</taxon>
        <taxon>Bacillaceae</taxon>
        <taxon>Lysinibacillus</taxon>
    </lineage>
</organism>
<dbReference type="PROSITE" id="PS50943">
    <property type="entry name" value="HTH_CROC1"/>
    <property type="match status" value="1"/>
</dbReference>
<comment type="caution">
    <text evidence="2">The sequence shown here is derived from an EMBL/GenBank/DDBJ whole genome shotgun (WGS) entry which is preliminary data.</text>
</comment>
<proteinExistence type="predicted"/>
<dbReference type="Proteomes" id="UP000199410">
    <property type="component" value="Unassembled WGS sequence"/>
</dbReference>
<dbReference type="InterPro" id="IPR010982">
    <property type="entry name" value="Lambda_DNA-bd_dom_sf"/>
</dbReference>
<dbReference type="SUPFAM" id="SSF47413">
    <property type="entry name" value="lambda repressor-like DNA-binding domains"/>
    <property type="match status" value="1"/>
</dbReference>